<comment type="caution">
    <text evidence="1">The sequence shown here is derived from an EMBL/GenBank/DDBJ whole genome shotgun (WGS) entry which is preliminary data.</text>
</comment>
<reference evidence="1" key="1">
    <citation type="journal article" date="2019" name="Sci. Rep.">
        <title>Draft genome of Tanacetum cinerariifolium, the natural source of mosquito coil.</title>
        <authorList>
            <person name="Yamashiro T."/>
            <person name="Shiraishi A."/>
            <person name="Satake H."/>
            <person name="Nakayama K."/>
        </authorList>
    </citation>
    <scope>NUCLEOTIDE SEQUENCE</scope>
</reference>
<proteinExistence type="predicted"/>
<dbReference type="EMBL" id="BKCJ011224529">
    <property type="protein sequence ID" value="GFD06389.1"/>
    <property type="molecule type" value="Genomic_DNA"/>
</dbReference>
<feature type="non-terminal residue" evidence="1">
    <location>
        <position position="1"/>
    </location>
</feature>
<evidence type="ECO:0000313" key="1">
    <source>
        <dbReference type="EMBL" id="GFD06389.1"/>
    </source>
</evidence>
<accession>A0A699TAT2</accession>
<sequence>ALPIEQLDTHCPKNGMILANCSAIGMEPDIHLTPVSKVHSLSICVCDLSVMFVKIDLPDPPAFART</sequence>
<dbReference type="AlphaFoldDB" id="A0A699TAT2"/>
<name>A0A699TAT2_TANCI</name>
<organism evidence="1">
    <name type="scientific">Tanacetum cinerariifolium</name>
    <name type="common">Dalmatian daisy</name>
    <name type="synonym">Chrysanthemum cinerariifolium</name>
    <dbReference type="NCBI Taxonomy" id="118510"/>
    <lineage>
        <taxon>Eukaryota</taxon>
        <taxon>Viridiplantae</taxon>
        <taxon>Streptophyta</taxon>
        <taxon>Embryophyta</taxon>
        <taxon>Tracheophyta</taxon>
        <taxon>Spermatophyta</taxon>
        <taxon>Magnoliopsida</taxon>
        <taxon>eudicotyledons</taxon>
        <taxon>Gunneridae</taxon>
        <taxon>Pentapetalae</taxon>
        <taxon>asterids</taxon>
        <taxon>campanulids</taxon>
        <taxon>Asterales</taxon>
        <taxon>Asteraceae</taxon>
        <taxon>Asteroideae</taxon>
        <taxon>Anthemideae</taxon>
        <taxon>Anthemidinae</taxon>
        <taxon>Tanacetum</taxon>
    </lineage>
</organism>
<protein>
    <submittedName>
        <fullName evidence="1">Bifunctional 3-dehydroquinate dehydratase/shikimate dehydrogenase, chloroplastic-like</fullName>
    </submittedName>
</protein>
<gene>
    <name evidence="1" type="ORF">Tci_878358</name>
</gene>